<dbReference type="PIRSF" id="PIRSF000138">
    <property type="entry name" value="Al-hdrx_acd_dh"/>
    <property type="match status" value="1"/>
</dbReference>
<dbReference type="Gene3D" id="3.20.20.70">
    <property type="entry name" value="Aldolase class I"/>
    <property type="match status" value="1"/>
</dbReference>
<dbReference type="InterPro" id="IPR013785">
    <property type="entry name" value="Aldolase_TIM"/>
</dbReference>
<proteinExistence type="inferred from homology"/>
<dbReference type="PROSITE" id="PS00557">
    <property type="entry name" value="FMN_HYDROXY_ACID_DH_1"/>
    <property type="match status" value="1"/>
</dbReference>
<dbReference type="GO" id="GO:0010181">
    <property type="term" value="F:FMN binding"/>
    <property type="evidence" value="ECO:0007669"/>
    <property type="project" value="InterPro"/>
</dbReference>
<dbReference type="SUPFAM" id="SSF51395">
    <property type="entry name" value="FMN-linked oxidoreductases"/>
    <property type="match status" value="1"/>
</dbReference>
<dbReference type="Proteomes" id="UP000248887">
    <property type="component" value="Unassembled WGS sequence"/>
</dbReference>
<feature type="binding site" evidence="7">
    <location>
        <position position="281"/>
    </location>
    <ligand>
        <name>glyoxylate</name>
        <dbReference type="ChEBI" id="CHEBI:36655"/>
    </ligand>
</feature>
<dbReference type="GO" id="GO:0004459">
    <property type="term" value="F:L-lactate dehydrogenase (NAD+) activity"/>
    <property type="evidence" value="ECO:0007669"/>
    <property type="project" value="TreeGrafter"/>
</dbReference>
<dbReference type="GO" id="GO:0005886">
    <property type="term" value="C:plasma membrane"/>
    <property type="evidence" value="ECO:0007669"/>
    <property type="project" value="TreeGrafter"/>
</dbReference>
<evidence type="ECO:0000256" key="1">
    <source>
        <dbReference type="ARBA" id="ARBA00001917"/>
    </source>
</evidence>
<dbReference type="InterPro" id="IPR000262">
    <property type="entry name" value="FMN-dep_DH"/>
</dbReference>
<evidence type="ECO:0000256" key="3">
    <source>
        <dbReference type="ARBA" id="ARBA00022643"/>
    </source>
</evidence>
<dbReference type="PANTHER" id="PTHR10578">
    <property type="entry name" value="S -2-HYDROXY-ACID OXIDASE-RELATED"/>
    <property type="match status" value="1"/>
</dbReference>
<feature type="domain" description="FMN hydroxy acid dehydrogenase" evidence="8">
    <location>
        <begin position="2"/>
        <end position="383"/>
    </location>
</feature>
<keyword evidence="3 7" id="KW-0288">FMN</keyword>
<name>A0A2W5R805_ANCNO</name>
<feature type="binding site" evidence="7">
    <location>
        <position position="254"/>
    </location>
    <ligand>
        <name>FMN</name>
        <dbReference type="ChEBI" id="CHEBI:58210"/>
    </ligand>
</feature>
<feature type="binding site" evidence="7">
    <location>
        <position position="278"/>
    </location>
    <ligand>
        <name>glyoxylate</name>
        <dbReference type="ChEBI" id="CHEBI:36655"/>
    </ligand>
</feature>
<feature type="binding site" evidence="7">
    <location>
        <position position="169"/>
    </location>
    <ligand>
        <name>glyoxylate</name>
        <dbReference type="ChEBI" id="CHEBI:36655"/>
    </ligand>
</feature>
<evidence type="ECO:0000259" key="8">
    <source>
        <dbReference type="PROSITE" id="PS51349"/>
    </source>
</evidence>
<feature type="binding site" evidence="7">
    <location>
        <position position="134"/>
    </location>
    <ligand>
        <name>glyoxylate</name>
        <dbReference type="ChEBI" id="CHEBI:36655"/>
    </ligand>
</feature>
<dbReference type="InterPro" id="IPR008259">
    <property type="entry name" value="FMN_hydac_DH_AS"/>
</dbReference>
<accession>A0A2W5R805</accession>
<evidence type="ECO:0000313" key="9">
    <source>
        <dbReference type="EMBL" id="PZQ83055.1"/>
    </source>
</evidence>
<dbReference type="PANTHER" id="PTHR10578:SF107">
    <property type="entry name" value="2-HYDROXYACID OXIDASE 1"/>
    <property type="match status" value="1"/>
</dbReference>
<dbReference type="GO" id="GO:0009060">
    <property type="term" value="P:aerobic respiration"/>
    <property type="evidence" value="ECO:0007669"/>
    <property type="project" value="TreeGrafter"/>
</dbReference>
<dbReference type="InterPro" id="IPR037396">
    <property type="entry name" value="FMN_HAD"/>
</dbReference>
<dbReference type="AlphaFoldDB" id="A0A2W5R805"/>
<organism evidence="9 10">
    <name type="scientific">Ancylobacter novellus</name>
    <name type="common">Thiobacillus novellus</name>
    <dbReference type="NCBI Taxonomy" id="921"/>
    <lineage>
        <taxon>Bacteria</taxon>
        <taxon>Pseudomonadati</taxon>
        <taxon>Pseudomonadota</taxon>
        <taxon>Alphaproteobacteria</taxon>
        <taxon>Hyphomicrobiales</taxon>
        <taxon>Xanthobacteraceae</taxon>
        <taxon>Ancylobacter</taxon>
    </lineage>
</organism>
<dbReference type="EMBL" id="QFQD01000024">
    <property type="protein sequence ID" value="PZQ83055.1"/>
    <property type="molecule type" value="Genomic_DNA"/>
</dbReference>
<feature type="binding site" evidence="7">
    <location>
        <begin position="332"/>
        <end position="333"/>
    </location>
    <ligand>
        <name>FMN</name>
        <dbReference type="ChEBI" id="CHEBI:58210"/>
    </ligand>
</feature>
<evidence type="ECO:0000256" key="7">
    <source>
        <dbReference type="PIRSR" id="PIRSR000138-2"/>
    </source>
</evidence>
<dbReference type="CDD" id="cd02809">
    <property type="entry name" value="alpha_hydroxyacid_oxid_FMN"/>
    <property type="match status" value="1"/>
</dbReference>
<evidence type="ECO:0000256" key="4">
    <source>
        <dbReference type="ARBA" id="ARBA00023002"/>
    </source>
</evidence>
<comment type="similarity">
    <text evidence="5">Belongs to the FMN-dependent alpha-hydroxy acid dehydrogenase family.</text>
</comment>
<evidence type="ECO:0000313" key="10">
    <source>
        <dbReference type="Proteomes" id="UP000248887"/>
    </source>
</evidence>
<feature type="binding site" evidence="7">
    <location>
        <begin position="81"/>
        <end position="83"/>
    </location>
    <ligand>
        <name>FMN</name>
        <dbReference type="ChEBI" id="CHEBI:58210"/>
    </ligand>
</feature>
<evidence type="ECO:0000256" key="2">
    <source>
        <dbReference type="ARBA" id="ARBA00022630"/>
    </source>
</evidence>
<keyword evidence="4" id="KW-0560">Oxidoreductase</keyword>
<feature type="binding site" evidence="7">
    <location>
        <position position="132"/>
    </location>
    <ligand>
        <name>glyoxylate</name>
        <dbReference type="ChEBI" id="CHEBI:36655"/>
    </ligand>
</feature>
<evidence type="ECO:0000256" key="5">
    <source>
        <dbReference type="ARBA" id="ARBA00024042"/>
    </source>
</evidence>
<dbReference type="PROSITE" id="PS51349">
    <property type="entry name" value="FMN_HYDROXY_ACID_DH_2"/>
    <property type="match status" value="1"/>
</dbReference>
<feature type="binding site" evidence="7">
    <location>
        <position position="110"/>
    </location>
    <ligand>
        <name>FMN</name>
        <dbReference type="ChEBI" id="CHEBI:58210"/>
    </ligand>
</feature>
<feature type="active site" description="Proton acceptor" evidence="6">
    <location>
        <position position="278"/>
    </location>
</feature>
<dbReference type="InterPro" id="IPR012133">
    <property type="entry name" value="Alpha-hydoxy_acid_DH_FMN"/>
</dbReference>
<keyword evidence="2 7" id="KW-0285">Flavoprotein</keyword>
<sequence>MSRLDYAASIADLRTLARARLPRSVFEFIDGGAADEYTLAANTGDFGTFRLMPNVGVDVARRSCATSVVGHASRLPLVLAPTGLAGLYWPKGEIAAARAAARAGIAFCLSTNSVASMEEVAGAVPEVDRWFQLYFLKDPDLMRSMLERARAQGYRVLCITLDLAVQGRRDRDIRNAFTVPLRPRLTTALEVLARPAWLTGFLRAPIRFGNFAAAAPQSGFSSIAQHIAKLCDASANWDTVARLAEQWDGPVVVKGILNPRDAERAVALGVEAVIVSNHGGRQIDRVPSAVAALPAVAAAVAGRAQVILDGGVRRGTDIAIARCLGADACMIGRPFLWGLAAAGEAGVTRALDILRDELDIAMALLGVTSMDGFSAERLWRGRIAG</sequence>
<comment type="caution">
    <text evidence="9">The sequence shown here is derived from an EMBL/GenBank/DDBJ whole genome shotgun (WGS) entry which is preliminary data.</text>
</comment>
<reference evidence="9 10" key="1">
    <citation type="submission" date="2017-08" db="EMBL/GenBank/DDBJ databases">
        <title>Infants hospitalized years apart are colonized by the same room-sourced microbial strains.</title>
        <authorList>
            <person name="Brooks B."/>
            <person name="Olm M.R."/>
            <person name="Firek B.A."/>
            <person name="Baker R."/>
            <person name="Thomas B.C."/>
            <person name="Morowitz M.J."/>
            <person name="Banfield J.F."/>
        </authorList>
    </citation>
    <scope>NUCLEOTIDE SEQUENCE [LARGE SCALE GENOMIC DNA]</scope>
    <source>
        <strain evidence="9">S2_005_001_R2_27</strain>
    </source>
</reference>
<gene>
    <name evidence="9" type="ORF">DI549_09200</name>
</gene>
<dbReference type="FunFam" id="3.20.20.70:FF:000029">
    <property type="entry name" value="L-lactate dehydrogenase"/>
    <property type="match status" value="1"/>
</dbReference>
<protein>
    <recommendedName>
        <fullName evidence="8">FMN hydroxy acid dehydrogenase domain-containing protein</fullName>
    </recommendedName>
</protein>
<dbReference type="Pfam" id="PF01070">
    <property type="entry name" value="FMN_dh"/>
    <property type="match status" value="1"/>
</dbReference>
<evidence type="ECO:0000256" key="6">
    <source>
        <dbReference type="PIRSR" id="PIRSR000138-1"/>
    </source>
</evidence>
<comment type="cofactor">
    <cofactor evidence="1">
        <name>FMN</name>
        <dbReference type="ChEBI" id="CHEBI:58210"/>
    </cofactor>
</comment>
<feature type="binding site" evidence="7">
    <location>
        <begin position="309"/>
        <end position="313"/>
    </location>
    <ligand>
        <name>FMN</name>
        <dbReference type="ChEBI" id="CHEBI:58210"/>
    </ligand>
</feature>
<feature type="binding site" evidence="7">
    <location>
        <position position="276"/>
    </location>
    <ligand>
        <name>FMN</name>
        <dbReference type="ChEBI" id="CHEBI:58210"/>
    </ligand>
</feature>
<feature type="binding site" evidence="7">
    <location>
        <position position="160"/>
    </location>
    <ligand>
        <name>FMN</name>
        <dbReference type="ChEBI" id="CHEBI:58210"/>
    </ligand>
</feature>